<dbReference type="AlphaFoldDB" id="R7Q7T0"/>
<dbReference type="GeneID" id="17321023"/>
<reference evidence="2" key="1">
    <citation type="journal article" date="2013" name="Proc. Natl. Acad. Sci. U.S.A.">
        <title>Genome structure and metabolic features in the red seaweed Chondrus crispus shed light on evolution of the Archaeplastida.</title>
        <authorList>
            <person name="Collen J."/>
            <person name="Porcel B."/>
            <person name="Carre W."/>
            <person name="Ball S.G."/>
            <person name="Chaparro C."/>
            <person name="Tonon T."/>
            <person name="Barbeyron T."/>
            <person name="Michel G."/>
            <person name="Noel B."/>
            <person name="Valentin K."/>
            <person name="Elias M."/>
            <person name="Artiguenave F."/>
            <person name="Arun A."/>
            <person name="Aury J.M."/>
            <person name="Barbosa-Neto J.F."/>
            <person name="Bothwell J.H."/>
            <person name="Bouget F.Y."/>
            <person name="Brillet L."/>
            <person name="Cabello-Hurtado F."/>
            <person name="Capella-Gutierrez S."/>
            <person name="Charrier B."/>
            <person name="Cladiere L."/>
            <person name="Cock J.M."/>
            <person name="Coelho S.M."/>
            <person name="Colleoni C."/>
            <person name="Czjzek M."/>
            <person name="Da Silva C."/>
            <person name="Delage L."/>
            <person name="Denoeud F."/>
            <person name="Deschamps P."/>
            <person name="Dittami S.M."/>
            <person name="Gabaldon T."/>
            <person name="Gachon C.M."/>
            <person name="Groisillier A."/>
            <person name="Herve C."/>
            <person name="Jabbari K."/>
            <person name="Katinka M."/>
            <person name="Kloareg B."/>
            <person name="Kowalczyk N."/>
            <person name="Labadie K."/>
            <person name="Leblanc C."/>
            <person name="Lopez P.J."/>
            <person name="McLachlan D.H."/>
            <person name="Meslet-Cladiere L."/>
            <person name="Moustafa A."/>
            <person name="Nehr Z."/>
            <person name="Nyvall Collen P."/>
            <person name="Panaud O."/>
            <person name="Partensky F."/>
            <person name="Poulain J."/>
            <person name="Rensing S.A."/>
            <person name="Rousvoal S."/>
            <person name="Samson G."/>
            <person name="Symeonidi A."/>
            <person name="Weissenbach J."/>
            <person name="Zambounis A."/>
            <person name="Wincker P."/>
            <person name="Boyen C."/>
        </authorList>
    </citation>
    <scope>NUCLEOTIDE SEQUENCE [LARGE SCALE GENOMIC DNA]</scope>
    <source>
        <strain evidence="2">cv. Stackhouse</strain>
    </source>
</reference>
<evidence type="ECO:0000313" key="1">
    <source>
        <dbReference type="EMBL" id="CDF33505.1"/>
    </source>
</evidence>
<evidence type="ECO:0000313" key="2">
    <source>
        <dbReference type="Proteomes" id="UP000012073"/>
    </source>
</evidence>
<protein>
    <submittedName>
        <fullName evidence="1">Uncharacterized protein</fullName>
    </submittedName>
</protein>
<dbReference type="RefSeq" id="XP_005713308.1">
    <property type="nucleotide sequence ID" value="XM_005713251.1"/>
</dbReference>
<proteinExistence type="predicted"/>
<dbReference type="KEGG" id="ccp:CHC_T00002092001"/>
<gene>
    <name evidence="1" type="ORF">CHC_T00002092001</name>
</gene>
<name>R7Q7T0_CHOCR</name>
<dbReference type="Gramene" id="CDF33505">
    <property type="protein sequence ID" value="CDF33505"/>
    <property type="gene ID" value="CHC_T00002092001"/>
</dbReference>
<dbReference type="Proteomes" id="UP000012073">
    <property type="component" value="Unassembled WGS sequence"/>
</dbReference>
<keyword evidence="2" id="KW-1185">Reference proteome</keyword>
<organism evidence="1 2">
    <name type="scientific">Chondrus crispus</name>
    <name type="common">Carrageen Irish moss</name>
    <name type="synonym">Polymorpha crispa</name>
    <dbReference type="NCBI Taxonomy" id="2769"/>
    <lineage>
        <taxon>Eukaryota</taxon>
        <taxon>Rhodophyta</taxon>
        <taxon>Florideophyceae</taxon>
        <taxon>Rhodymeniophycidae</taxon>
        <taxon>Gigartinales</taxon>
        <taxon>Gigartinaceae</taxon>
        <taxon>Chondrus</taxon>
    </lineage>
</organism>
<dbReference type="EMBL" id="HG001648">
    <property type="protein sequence ID" value="CDF33505.1"/>
    <property type="molecule type" value="Genomic_DNA"/>
</dbReference>
<accession>R7Q7T0</accession>
<sequence>MNTDLPEDGDHRLDAVLIVRDDEAPEPAEELFVCDKAVKVWTRAHEFIQQGEGVEHGDLVLTLEPLPQGKRDGLAAGDHGRAVRGMRGVAGAIEHDVDELDALPLALLLGDARLGRLVDLDDNLRQERVQALGLAARGGPGDGAREERVRRVAEGVRARCRDAAARVERARRRGRARARRREVAHGVGRRAGEVAAAHCWSRGWAEGYGGGTVGSVESTCGRNSSRI</sequence>